<comment type="caution">
    <text evidence="1">The sequence shown here is derived from an EMBL/GenBank/DDBJ whole genome shotgun (WGS) entry which is preliminary data.</text>
</comment>
<protein>
    <recommendedName>
        <fullName evidence="3">YncE family protein</fullName>
    </recommendedName>
</protein>
<name>A0A2X0J7U4_9ACTN</name>
<dbReference type="SUPFAM" id="SSF50974">
    <property type="entry name" value="Nitrous oxide reductase, N-terminal domain"/>
    <property type="match status" value="1"/>
</dbReference>
<evidence type="ECO:0008006" key="3">
    <source>
        <dbReference type="Google" id="ProtNLM"/>
    </source>
</evidence>
<proteinExistence type="predicted"/>
<dbReference type="OrthoDB" id="5166832at2"/>
<gene>
    <name evidence="1" type="ORF">DN069_21420</name>
</gene>
<dbReference type="InterPro" id="IPR015943">
    <property type="entry name" value="WD40/YVTN_repeat-like_dom_sf"/>
</dbReference>
<dbReference type="InterPro" id="IPR011045">
    <property type="entry name" value="N2O_reductase_N"/>
</dbReference>
<dbReference type="AlphaFoldDB" id="A0A2X0J7U4"/>
<accession>A0A2X0J7U4</accession>
<dbReference type="Proteomes" id="UP000248889">
    <property type="component" value="Unassembled WGS sequence"/>
</dbReference>
<dbReference type="Gene3D" id="2.130.10.10">
    <property type="entry name" value="YVTN repeat-like/Quinoprotein amine dehydrogenase"/>
    <property type="match status" value="2"/>
</dbReference>
<reference evidence="1 2" key="1">
    <citation type="submission" date="2018-06" db="EMBL/GenBank/DDBJ databases">
        <title>Streptacidiphilus pinicola sp. nov., isolated from pine grove soil.</title>
        <authorList>
            <person name="Roh S.G."/>
            <person name="Park S."/>
            <person name="Kim M.-K."/>
            <person name="Yun B.-R."/>
            <person name="Park J."/>
            <person name="Kim M.J."/>
            <person name="Kim Y.S."/>
            <person name="Kim S.B."/>
        </authorList>
    </citation>
    <scope>NUCLEOTIDE SEQUENCE [LARGE SCALE GENOMIC DNA]</scope>
    <source>
        <strain evidence="1 2">MMS16-CNU450</strain>
    </source>
</reference>
<sequence>MIRVPLWVPTGVTINPSGTTAYISESCCGVVPVTLATGAVGNAIQVRDAGGAISFTPDGRTAFMPDSADFAVERFTTATGAVDPLIPTANQTVRILLTPDGRSLYAVYNGIELMPMDVATRKAGTPIAMDAWYLTATPDSATVYVSNRDQNTVTPVAVGTGKAGTPIPVGHRPTQLVVVR</sequence>
<dbReference type="RefSeq" id="WP_111503225.1">
    <property type="nucleotide sequence ID" value="NZ_QKYN01000084.1"/>
</dbReference>
<keyword evidence="2" id="KW-1185">Reference proteome</keyword>
<dbReference type="PANTHER" id="PTHR47197">
    <property type="entry name" value="PROTEIN NIRF"/>
    <property type="match status" value="1"/>
</dbReference>
<dbReference type="InterPro" id="IPR051200">
    <property type="entry name" value="Host-pathogen_enzymatic-act"/>
</dbReference>
<organism evidence="1 2">
    <name type="scientific">Streptacidiphilus pinicola</name>
    <dbReference type="NCBI Taxonomy" id="2219663"/>
    <lineage>
        <taxon>Bacteria</taxon>
        <taxon>Bacillati</taxon>
        <taxon>Actinomycetota</taxon>
        <taxon>Actinomycetes</taxon>
        <taxon>Kitasatosporales</taxon>
        <taxon>Streptomycetaceae</taxon>
        <taxon>Streptacidiphilus</taxon>
    </lineage>
</organism>
<evidence type="ECO:0000313" key="1">
    <source>
        <dbReference type="EMBL" id="RAG83558.1"/>
    </source>
</evidence>
<evidence type="ECO:0000313" key="2">
    <source>
        <dbReference type="Proteomes" id="UP000248889"/>
    </source>
</evidence>
<dbReference type="PANTHER" id="PTHR47197:SF3">
    <property type="entry name" value="DIHYDRO-HEME D1 DEHYDROGENASE"/>
    <property type="match status" value="1"/>
</dbReference>
<dbReference type="EMBL" id="QKYN01000084">
    <property type="protein sequence ID" value="RAG83558.1"/>
    <property type="molecule type" value="Genomic_DNA"/>
</dbReference>